<name>A0A239HR41_9BACT</name>
<dbReference type="AlphaFoldDB" id="A0A239HR41"/>
<reference evidence="2 3" key="1">
    <citation type="submission" date="2017-06" db="EMBL/GenBank/DDBJ databases">
        <authorList>
            <person name="Kim H.J."/>
            <person name="Triplett B.A."/>
        </authorList>
    </citation>
    <scope>NUCLEOTIDE SEQUENCE [LARGE SCALE GENOMIC DNA]</scope>
    <source>
        <strain evidence="2 3">DSM 18704</strain>
    </source>
</reference>
<protein>
    <submittedName>
        <fullName evidence="2">SMI1 / KNR4 family (SUKH-1)</fullName>
    </submittedName>
</protein>
<sequence length="181" mass="20742">MITRPSEAQEELSWVVALFYFKSAKYRDLVEFWERQGIPIAPATEEDVAAFERSLGIRLPDEFRRYLLEVSGTGPNGDREYFDFYSLFGLKLGSEKPWIAMGDGSLFTAPAHFRPEDFLIFADYLQICYAYAIRIRGDASQIGEVVHWGTTAYSPICTSFRVFIDLYLADDPRLHDIKALS</sequence>
<keyword evidence="3" id="KW-1185">Reference proteome</keyword>
<dbReference type="Gene3D" id="3.40.1580.10">
    <property type="entry name" value="SMI1/KNR4-like"/>
    <property type="match status" value="1"/>
</dbReference>
<proteinExistence type="predicted"/>
<dbReference type="EMBL" id="FZOU01000002">
    <property type="protein sequence ID" value="SNS82764.1"/>
    <property type="molecule type" value="Genomic_DNA"/>
</dbReference>
<dbReference type="Proteomes" id="UP000198356">
    <property type="component" value="Unassembled WGS sequence"/>
</dbReference>
<gene>
    <name evidence="2" type="ORF">SAMN05421770_102475</name>
</gene>
<organism evidence="2 3">
    <name type="scientific">Granulicella rosea</name>
    <dbReference type="NCBI Taxonomy" id="474952"/>
    <lineage>
        <taxon>Bacteria</taxon>
        <taxon>Pseudomonadati</taxon>
        <taxon>Acidobacteriota</taxon>
        <taxon>Terriglobia</taxon>
        <taxon>Terriglobales</taxon>
        <taxon>Acidobacteriaceae</taxon>
        <taxon>Granulicella</taxon>
    </lineage>
</organism>
<accession>A0A239HR41</accession>
<dbReference type="RefSeq" id="WP_089407953.1">
    <property type="nucleotide sequence ID" value="NZ_FZOU01000002.1"/>
</dbReference>
<dbReference type="InterPro" id="IPR018958">
    <property type="entry name" value="Knr4/Smi1-like_dom"/>
</dbReference>
<evidence type="ECO:0000259" key="1">
    <source>
        <dbReference type="SMART" id="SM00860"/>
    </source>
</evidence>
<dbReference type="SMART" id="SM00860">
    <property type="entry name" value="SMI1_KNR4"/>
    <property type="match status" value="1"/>
</dbReference>
<dbReference type="OrthoDB" id="1494506at2"/>
<dbReference type="Pfam" id="PF09346">
    <property type="entry name" value="SMI1_KNR4"/>
    <property type="match status" value="1"/>
</dbReference>
<dbReference type="SUPFAM" id="SSF160631">
    <property type="entry name" value="SMI1/KNR4-like"/>
    <property type="match status" value="1"/>
</dbReference>
<feature type="domain" description="Knr4/Smi1-like" evidence="1">
    <location>
        <begin position="42"/>
        <end position="127"/>
    </location>
</feature>
<evidence type="ECO:0000313" key="3">
    <source>
        <dbReference type="Proteomes" id="UP000198356"/>
    </source>
</evidence>
<evidence type="ECO:0000313" key="2">
    <source>
        <dbReference type="EMBL" id="SNS82764.1"/>
    </source>
</evidence>
<dbReference type="InterPro" id="IPR037883">
    <property type="entry name" value="Knr4/Smi1-like_sf"/>
</dbReference>